<feature type="domain" description="BHLH" evidence="8">
    <location>
        <begin position="222"/>
        <end position="272"/>
    </location>
</feature>
<accession>A0A0D9VI00</accession>
<feature type="compositionally biased region" description="Polar residues" evidence="7">
    <location>
        <begin position="92"/>
        <end position="102"/>
    </location>
</feature>
<dbReference type="PANTHER" id="PTHR16223:SF325">
    <property type="entry name" value="TRANSCRIPTION FACTOR BHLH128"/>
    <property type="match status" value="1"/>
</dbReference>
<dbReference type="STRING" id="77586.A0A0D9VI00"/>
<keyword evidence="6" id="KW-0539">Nucleus</keyword>
<comment type="subcellular location">
    <subcellularLocation>
        <location evidence="1">Nucleus</location>
    </subcellularLocation>
</comment>
<evidence type="ECO:0000256" key="5">
    <source>
        <dbReference type="ARBA" id="ARBA00023163"/>
    </source>
</evidence>
<name>A0A0D9VI00_9ORYZ</name>
<evidence type="ECO:0000256" key="2">
    <source>
        <dbReference type="ARBA" id="ARBA00005510"/>
    </source>
</evidence>
<dbReference type="FunFam" id="4.10.280.10:FF:000021">
    <property type="entry name" value="Transcription factor bHLH130 family"/>
    <property type="match status" value="1"/>
</dbReference>
<feature type="compositionally biased region" description="Gly residues" evidence="7">
    <location>
        <begin position="29"/>
        <end position="48"/>
    </location>
</feature>
<dbReference type="SMART" id="SM00353">
    <property type="entry name" value="HLH"/>
    <property type="match status" value="1"/>
</dbReference>
<dbReference type="PROSITE" id="PS50888">
    <property type="entry name" value="BHLH"/>
    <property type="match status" value="1"/>
</dbReference>
<keyword evidence="10" id="KW-1185">Reference proteome</keyword>
<dbReference type="Proteomes" id="UP000032180">
    <property type="component" value="Chromosome 2"/>
</dbReference>
<reference evidence="10" key="2">
    <citation type="submission" date="2013-12" db="EMBL/GenBank/DDBJ databases">
        <authorList>
            <person name="Yu Y."/>
            <person name="Lee S."/>
            <person name="de Baynast K."/>
            <person name="Wissotski M."/>
            <person name="Liu L."/>
            <person name="Talag J."/>
            <person name="Goicoechea J."/>
            <person name="Angelova A."/>
            <person name="Jetty R."/>
            <person name="Kudrna D."/>
            <person name="Golser W."/>
            <person name="Rivera L."/>
            <person name="Zhang J."/>
            <person name="Wing R."/>
        </authorList>
    </citation>
    <scope>NUCLEOTIDE SEQUENCE</scope>
</reference>
<feature type="region of interest" description="Disordered" evidence="7">
    <location>
        <begin position="1"/>
        <end position="53"/>
    </location>
</feature>
<keyword evidence="5" id="KW-0804">Transcription</keyword>
<dbReference type="HOGENOM" id="CLU_042981_2_0_1"/>
<dbReference type="GO" id="GO:0046983">
    <property type="term" value="F:protein dimerization activity"/>
    <property type="evidence" value="ECO:0007669"/>
    <property type="project" value="InterPro"/>
</dbReference>
<dbReference type="PANTHER" id="PTHR16223">
    <property type="entry name" value="TRANSCRIPTION FACTOR BHLH83-RELATED"/>
    <property type="match status" value="1"/>
</dbReference>
<proteinExistence type="inferred from homology"/>
<evidence type="ECO:0000256" key="3">
    <source>
        <dbReference type="ARBA" id="ARBA00023015"/>
    </source>
</evidence>
<dbReference type="InterPro" id="IPR036638">
    <property type="entry name" value="HLH_DNA-bd_sf"/>
</dbReference>
<dbReference type="eggNOG" id="ENOG502QVKF">
    <property type="taxonomic scope" value="Eukaryota"/>
</dbReference>
<evidence type="ECO:0000256" key="4">
    <source>
        <dbReference type="ARBA" id="ARBA00023125"/>
    </source>
</evidence>
<reference evidence="9" key="3">
    <citation type="submission" date="2015-04" db="UniProtKB">
        <authorList>
            <consortium name="EnsemblPlants"/>
        </authorList>
    </citation>
    <scope>IDENTIFICATION</scope>
</reference>
<dbReference type="EnsemblPlants" id="LPERR02G18900.1">
    <property type="protein sequence ID" value="LPERR02G18900.1"/>
    <property type="gene ID" value="LPERR02G18900"/>
</dbReference>
<evidence type="ECO:0000256" key="7">
    <source>
        <dbReference type="SAM" id="MobiDB-lite"/>
    </source>
</evidence>
<dbReference type="SUPFAM" id="SSF47459">
    <property type="entry name" value="HLH, helix-loop-helix DNA-binding domain"/>
    <property type="match status" value="1"/>
</dbReference>
<dbReference type="GO" id="GO:0005634">
    <property type="term" value="C:nucleus"/>
    <property type="evidence" value="ECO:0007669"/>
    <property type="project" value="UniProtKB-SubCell"/>
</dbReference>
<sequence>MRRFLPVGVGGMEPTSSGQHGEAEAAGLRFGGGDISLGPHGSGGGGGHHLQDGSVDLLARHSSSPAGFFSNLMVSNGFPGSKAGGGGRGGTEAQQHHSMANNSGSGSGSGRKMKSQMSFTGGGPPHLAHIAEDGGGGGFHDRAGAEASVPRTFSAGGSSSGGGFSIVGPWEESRDIISTLGGYESQFGGMASTSALEMAGMDRYMQLQHDQVPFKVRAKRGCATHPRSIAERERRTRISEKLRKLQELVPNMDKQTSTADMLDLAVEHIKGLQTQLQALKHEQEKCTCCNRP</sequence>
<dbReference type="GO" id="GO:0000978">
    <property type="term" value="F:RNA polymerase II cis-regulatory region sequence-specific DNA binding"/>
    <property type="evidence" value="ECO:0007669"/>
    <property type="project" value="TreeGrafter"/>
</dbReference>
<reference evidence="9 10" key="1">
    <citation type="submission" date="2012-08" db="EMBL/GenBank/DDBJ databases">
        <title>Oryza genome evolution.</title>
        <authorList>
            <person name="Wing R.A."/>
        </authorList>
    </citation>
    <scope>NUCLEOTIDE SEQUENCE</scope>
</reference>
<dbReference type="InterPro" id="IPR045239">
    <property type="entry name" value="bHLH95_bHLH"/>
</dbReference>
<evidence type="ECO:0000313" key="9">
    <source>
        <dbReference type="EnsemblPlants" id="LPERR02G18900.1"/>
    </source>
</evidence>
<dbReference type="Gramene" id="LPERR02G18900.1">
    <property type="protein sequence ID" value="LPERR02G18900.1"/>
    <property type="gene ID" value="LPERR02G18900"/>
</dbReference>
<keyword evidence="4" id="KW-0238">DNA-binding</keyword>
<evidence type="ECO:0000256" key="6">
    <source>
        <dbReference type="ARBA" id="ARBA00023242"/>
    </source>
</evidence>
<dbReference type="GO" id="GO:0000981">
    <property type="term" value="F:DNA-binding transcription factor activity, RNA polymerase II-specific"/>
    <property type="evidence" value="ECO:0007669"/>
    <property type="project" value="TreeGrafter"/>
</dbReference>
<dbReference type="Gene3D" id="4.10.280.10">
    <property type="entry name" value="Helix-loop-helix DNA-binding domain"/>
    <property type="match status" value="1"/>
</dbReference>
<dbReference type="Pfam" id="PF00010">
    <property type="entry name" value="HLH"/>
    <property type="match status" value="1"/>
</dbReference>
<organism evidence="9 10">
    <name type="scientific">Leersia perrieri</name>
    <dbReference type="NCBI Taxonomy" id="77586"/>
    <lineage>
        <taxon>Eukaryota</taxon>
        <taxon>Viridiplantae</taxon>
        <taxon>Streptophyta</taxon>
        <taxon>Embryophyta</taxon>
        <taxon>Tracheophyta</taxon>
        <taxon>Spermatophyta</taxon>
        <taxon>Magnoliopsida</taxon>
        <taxon>Liliopsida</taxon>
        <taxon>Poales</taxon>
        <taxon>Poaceae</taxon>
        <taxon>BOP clade</taxon>
        <taxon>Oryzoideae</taxon>
        <taxon>Oryzeae</taxon>
        <taxon>Oryzinae</taxon>
        <taxon>Leersia</taxon>
    </lineage>
</organism>
<evidence type="ECO:0000256" key="1">
    <source>
        <dbReference type="ARBA" id="ARBA00004123"/>
    </source>
</evidence>
<dbReference type="InterPro" id="IPR045843">
    <property type="entry name" value="IND-like"/>
</dbReference>
<keyword evidence="3" id="KW-0805">Transcription regulation</keyword>
<feature type="region of interest" description="Disordered" evidence="7">
    <location>
        <begin position="80"/>
        <end position="144"/>
    </location>
</feature>
<dbReference type="AlphaFoldDB" id="A0A0D9VI00"/>
<evidence type="ECO:0000259" key="8">
    <source>
        <dbReference type="PROSITE" id="PS50888"/>
    </source>
</evidence>
<evidence type="ECO:0000313" key="10">
    <source>
        <dbReference type="Proteomes" id="UP000032180"/>
    </source>
</evidence>
<comment type="similarity">
    <text evidence="2">Belongs to the bHLH protein family.</text>
</comment>
<dbReference type="CDD" id="cd11393">
    <property type="entry name" value="bHLH_AtbHLH_like"/>
    <property type="match status" value="1"/>
</dbReference>
<dbReference type="InterPro" id="IPR011598">
    <property type="entry name" value="bHLH_dom"/>
</dbReference>
<protein>
    <recommendedName>
        <fullName evidence="8">BHLH domain-containing protein</fullName>
    </recommendedName>
</protein>